<evidence type="ECO:0000313" key="1">
    <source>
        <dbReference type="EMBL" id="AKH46211.1"/>
    </source>
</evidence>
<name>A0A0F7L5E0_9VIRU</name>
<organism evidence="1">
    <name type="scientific">uncultured marine virus</name>
    <dbReference type="NCBI Taxonomy" id="186617"/>
    <lineage>
        <taxon>Viruses</taxon>
        <taxon>environmental samples</taxon>
    </lineage>
</organism>
<reference evidence="1" key="1">
    <citation type="journal article" date="2015" name="Front. Microbiol.">
        <title>Combining genomic sequencing methods to explore viral diversity and reveal potential virus-host interactions.</title>
        <authorList>
            <person name="Chow C.E."/>
            <person name="Winget D.M."/>
            <person name="White R.A.III."/>
            <person name="Hallam S.J."/>
            <person name="Suttle C.A."/>
        </authorList>
    </citation>
    <scope>NUCLEOTIDE SEQUENCE</scope>
    <source>
        <strain evidence="1">Anoxic3_5</strain>
    </source>
</reference>
<sequence>MLTHNSPLKNNSSHSAIASSALAFAASCCSFVRCHQAFLTMSSGHPNAMPQAA</sequence>
<protein>
    <submittedName>
        <fullName evidence="1">Uncharacterized protein</fullName>
    </submittedName>
</protein>
<accession>A0A0F7L5E0</accession>
<dbReference type="EMBL" id="KR029580">
    <property type="protein sequence ID" value="AKH46211.1"/>
    <property type="molecule type" value="Genomic_DNA"/>
</dbReference>
<proteinExistence type="predicted"/>
<reference evidence="1" key="2">
    <citation type="submission" date="2015-03" db="EMBL/GenBank/DDBJ databases">
        <authorList>
            <person name="Chow C.-E.T."/>
            <person name="Winget D.M."/>
            <person name="White R.A.III."/>
            <person name="Hallam S.J."/>
            <person name="Suttle C.A."/>
        </authorList>
    </citation>
    <scope>NUCLEOTIDE SEQUENCE</scope>
    <source>
        <strain evidence="1">Anoxic3_5</strain>
    </source>
</reference>